<feature type="region of interest" description="Disordered" evidence="1">
    <location>
        <begin position="21"/>
        <end position="45"/>
    </location>
</feature>
<evidence type="ECO:0000256" key="1">
    <source>
        <dbReference type="SAM" id="MobiDB-lite"/>
    </source>
</evidence>
<evidence type="ECO:0000313" key="2">
    <source>
        <dbReference type="EMBL" id="PBL01514.1"/>
    </source>
</evidence>
<dbReference type="Proteomes" id="UP000217790">
    <property type="component" value="Unassembled WGS sequence"/>
</dbReference>
<dbReference type="AlphaFoldDB" id="A0A2H3ENS4"/>
<feature type="compositionally biased region" description="Polar residues" evidence="1">
    <location>
        <begin position="31"/>
        <end position="45"/>
    </location>
</feature>
<dbReference type="OrthoDB" id="3063930at2759"/>
<reference evidence="3" key="1">
    <citation type="journal article" date="2017" name="Nat. Ecol. Evol.">
        <title>Genome expansion and lineage-specific genetic innovations in the forest pathogenic fungi Armillaria.</title>
        <authorList>
            <person name="Sipos G."/>
            <person name="Prasanna A.N."/>
            <person name="Walter M.C."/>
            <person name="O'Connor E."/>
            <person name="Balint B."/>
            <person name="Krizsan K."/>
            <person name="Kiss B."/>
            <person name="Hess J."/>
            <person name="Varga T."/>
            <person name="Slot J."/>
            <person name="Riley R."/>
            <person name="Boka B."/>
            <person name="Rigling D."/>
            <person name="Barry K."/>
            <person name="Lee J."/>
            <person name="Mihaltcheva S."/>
            <person name="LaButti K."/>
            <person name="Lipzen A."/>
            <person name="Waldron R."/>
            <person name="Moloney N.M."/>
            <person name="Sperisen C."/>
            <person name="Kredics L."/>
            <person name="Vagvoelgyi C."/>
            <person name="Patrignani A."/>
            <person name="Fitzpatrick D."/>
            <person name="Nagy I."/>
            <person name="Doyle S."/>
            <person name="Anderson J.B."/>
            <person name="Grigoriev I.V."/>
            <person name="Gueldener U."/>
            <person name="Muensterkoetter M."/>
            <person name="Nagy L.G."/>
        </authorList>
    </citation>
    <scope>NUCLEOTIDE SEQUENCE [LARGE SCALE GENOMIC DNA]</scope>
    <source>
        <strain evidence="3">Ar21-2</strain>
    </source>
</reference>
<name>A0A2H3ENS4_ARMGA</name>
<gene>
    <name evidence="2" type="ORF">ARMGADRAFT_1073797</name>
</gene>
<evidence type="ECO:0000313" key="3">
    <source>
        <dbReference type="Proteomes" id="UP000217790"/>
    </source>
</evidence>
<organism evidence="2 3">
    <name type="scientific">Armillaria gallica</name>
    <name type="common">Bulbous honey fungus</name>
    <name type="synonym">Armillaria bulbosa</name>
    <dbReference type="NCBI Taxonomy" id="47427"/>
    <lineage>
        <taxon>Eukaryota</taxon>
        <taxon>Fungi</taxon>
        <taxon>Dikarya</taxon>
        <taxon>Basidiomycota</taxon>
        <taxon>Agaricomycotina</taxon>
        <taxon>Agaricomycetes</taxon>
        <taxon>Agaricomycetidae</taxon>
        <taxon>Agaricales</taxon>
        <taxon>Marasmiineae</taxon>
        <taxon>Physalacriaceae</taxon>
        <taxon>Armillaria</taxon>
    </lineage>
</organism>
<dbReference type="InParanoid" id="A0A2H3ENS4"/>
<dbReference type="STRING" id="47427.A0A2H3ENS4"/>
<dbReference type="EMBL" id="KZ293646">
    <property type="protein sequence ID" value="PBL01514.1"/>
    <property type="molecule type" value="Genomic_DNA"/>
</dbReference>
<keyword evidence="3" id="KW-1185">Reference proteome</keyword>
<accession>A0A2H3ENS4</accession>
<proteinExistence type="predicted"/>
<sequence>MLLPDAVEDEEVVVFKSPPKKESLSIPAHPQASSSATPTLSVPPQSMCPSRTPVSLVPLIANLPGVSPSPCNHLWIHTLGTILSSLVSPPSLLANCQGPPLWTSFSPVKPLGLYHCPMGMTPVTPSHCITPALQSASLSHGLQDMARSIQDLCQALLTAGSSVGLHVSGPAGAVAPAANITTPQPRAMPLDPLLLGTTKHPLDNFDIPSPAPPLPPVSGQGDFAGAQLLSPIREEPATPMMLPPPLPEEEQSSAIVKELSPSVNFMDVDAPPSPPRVNHSVTGAPLHSHSLVMHLPLLPAPVMSLQALYA</sequence>
<protein>
    <submittedName>
        <fullName evidence="2">Uncharacterized protein</fullName>
    </submittedName>
</protein>